<evidence type="ECO:0000313" key="3">
    <source>
        <dbReference type="Proteomes" id="UP001189429"/>
    </source>
</evidence>
<feature type="compositionally biased region" description="Low complexity" evidence="1">
    <location>
        <begin position="134"/>
        <end position="162"/>
    </location>
</feature>
<feature type="compositionally biased region" description="Basic and acidic residues" evidence="1">
    <location>
        <begin position="1"/>
        <end position="22"/>
    </location>
</feature>
<feature type="region of interest" description="Disordered" evidence="1">
    <location>
        <begin position="470"/>
        <end position="495"/>
    </location>
</feature>
<gene>
    <name evidence="2" type="ORF">PCOR1329_LOCUS39492</name>
</gene>
<evidence type="ECO:0000313" key="2">
    <source>
        <dbReference type="EMBL" id="CAK0845822.1"/>
    </source>
</evidence>
<sequence length="495" mass="51742">GEREPCGPDAMRRGASDGDRASPLHVGKPPAALVLPLASATTRTETIKDYMPLEERNAGSDLPLTARSTAVNTYTATYTATETVDGHTATFTYTATFTATATATVLTEAAPNRRRDLLDHLAVETVEHPAYQCGRGVRSSTGSARRSSCSSLESSGSSLDAGGSVGQLNSCSTAASDEGRAESRLRRKHYQHAGKHGSDLRLDHIIQVCSAVSTNCHLMPRTPKAPAHDEPGFGGEAALERTGAGEPEPPSRPRRGHSCAGPGRKHYKGGAAGLGVADIVEACEGASANRALSPPNSPEGRNSPPTSARGARTRSFHTTLARGADAGQQQGVGAPASPGRRRGGARAVAEVGSAPEEAPCSEERVKKSAPNQCVPSVVLKIPWCQADHLQDTSDVEIISTNLEPSNSSLLGDQDLASARISLGSASSREGAAGGDRGGRRGPQRKHYQRHDAKVPDLKLGHIIQVCEDVSRDRNLSPRTPKSLCSPSACAGQPLH</sequence>
<dbReference type="EMBL" id="CAUYUJ010014769">
    <property type="protein sequence ID" value="CAK0845822.1"/>
    <property type="molecule type" value="Genomic_DNA"/>
</dbReference>
<keyword evidence="3" id="KW-1185">Reference proteome</keyword>
<accession>A0ABN9TIN6</accession>
<feature type="region of interest" description="Disordered" evidence="1">
    <location>
        <begin position="1"/>
        <end position="27"/>
    </location>
</feature>
<evidence type="ECO:0000256" key="1">
    <source>
        <dbReference type="SAM" id="MobiDB-lite"/>
    </source>
</evidence>
<feature type="region of interest" description="Disordered" evidence="1">
    <location>
        <begin position="133"/>
        <end position="183"/>
    </location>
</feature>
<feature type="compositionally biased region" description="Polar residues" evidence="1">
    <location>
        <begin position="476"/>
        <end position="485"/>
    </location>
</feature>
<feature type="compositionally biased region" description="Low complexity" evidence="1">
    <location>
        <begin position="321"/>
        <end position="338"/>
    </location>
</feature>
<feature type="compositionally biased region" description="Low complexity" evidence="1">
    <location>
        <begin position="345"/>
        <end position="354"/>
    </location>
</feature>
<feature type="non-terminal residue" evidence="2">
    <location>
        <position position="1"/>
    </location>
</feature>
<feature type="region of interest" description="Disordered" evidence="1">
    <location>
        <begin position="222"/>
        <end position="264"/>
    </location>
</feature>
<protein>
    <submittedName>
        <fullName evidence="2">Uncharacterized protein</fullName>
    </submittedName>
</protein>
<organism evidence="2 3">
    <name type="scientific">Prorocentrum cordatum</name>
    <dbReference type="NCBI Taxonomy" id="2364126"/>
    <lineage>
        <taxon>Eukaryota</taxon>
        <taxon>Sar</taxon>
        <taxon>Alveolata</taxon>
        <taxon>Dinophyceae</taxon>
        <taxon>Prorocentrales</taxon>
        <taxon>Prorocentraceae</taxon>
        <taxon>Prorocentrum</taxon>
    </lineage>
</organism>
<name>A0ABN9TIN6_9DINO</name>
<feature type="region of interest" description="Disordered" evidence="1">
    <location>
        <begin position="423"/>
        <end position="455"/>
    </location>
</feature>
<comment type="caution">
    <text evidence="2">The sequence shown here is derived from an EMBL/GenBank/DDBJ whole genome shotgun (WGS) entry which is preliminary data.</text>
</comment>
<feature type="compositionally biased region" description="Basic residues" evidence="1">
    <location>
        <begin position="439"/>
        <end position="448"/>
    </location>
</feature>
<dbReference type="Proteomes" id="UP001189429">
    <property type="component" value="Unassembled WGS sequence"/>
</dbReference>
<feature type="region of interest" description="Disordered" evidence="1">
    <location>
        <begin position="288"/>
        <end position="363"/>
    </location>
</feature>
<proteinExistence type="predicted"/>
<feature type="compositionally biased region" description="Basic residues" evidence="1">
    <location>
        <begin position="252"/>
        <end position="264"/>
    </location>
</feature>
<reference evidence="2" key="1">
    <citation type="submission" date="2023-10" db="EMBL/GenBank/DDBJ databases">
        <authorList>
            <person name="Chen Y."/>
            <person name="Shah S."/>
            <person name="Dougan E. K."/>
            <person name="Thang M."/>
            <person name="Chan C."/>
        </authorList>
    </citation>
    <scope>NUCLEOTIDE SEQUENCE [LARGE SCALE GENOMIC DNA]</scope>
</reference>